<dbReference type="InterPro" id="IPR036358">
    <property type="entry name" value="BTD_sf"/>
</dbReference>
<dbReference type="SUPFAM" id="SSF81296">
    <property type="entry name" value="E set domains"/>
    <property type="match status" value="1"/>
</dbReference>
<keyword evidence="3" id="KW-0805">Transcription regulation</keyword>
<feature type="compositionally biased region" description="Polar residues" evidence="7">
    <location>
        <begin position="1"/>
        <end position="12"/>
    </location>
</feature>
<evidence type="ECO:0000256" key="7">
    <source>
        <dbReference type="SAM" id="MobiDB-lite"/>
    </source>
</evidence>
<dbReference type="AlphaFoldDB" id="A0A9W8B4D5"/>
<keyword evidence="11" id="KW-1185">Reference proteome</keyword>
<dbReference type="EMBL" id="JANBQB010000551">
    <property type="protein sequence ID" value="KAJ1975243.1"/>
    <property type="molecule type" value="Genomic_DNA"/>
</dbReference>
<dbReference type="OrthoDB" id="5600360at2759"/>
<feature type="compositionally biased region" description="Polar residues" evidence="7">
    <location>
        <begin position="797"/>
        <end position="806"/>
    </location>
</feature>
<protein>
    <recommendedName>
        <fullName evidence="12">LAG1-DNAbind-domain-containing protein</fullName>
    </recommendedName>
</protein>
<dbReference type="Pfam" id="PF09270">
    <property type="entry name" value="BTD"/>
    <property type="match status" value="1"/>
</dbReference>
<dbReference type="InterPro" id="IPR040159">
    <property type="entry name" value="CLS_fam"/>
</dbReference>
<feature type="region of interest" description="Disordered" evidence="7">
    <location>
        <begin position="782"/>
        <end position="806"/>
    </location>
</feature>
<dbReference type="SMART" id="SM01268">
    <property type="entry name" value="BTD"/>
    <property type="match status" value="1"/>
</dbReference>
<feature type="region of interest" description="Disordered" evidence="7">
    <location>
        <begin position="1"/>
        <end position="27"/>
    </location>
</feature>
<feature type="region of interest" description="Disordered" evidence="7">
    <location>
        <begin position="114"/>
        <end position="223"/>
    </location>
</feature>
<gene>
    <name evidence="10" type="ORF">H4R34_004409</name>
</gene>
<dbReference type="Pfam" id="PF09271">
    <property type="entry name" value="LAG1-DNAbind"/>
    <property type="match status" value="1"/>
</dbReference>
<evidence type="ECO:0000313" key="10">
    <source>
        <dbReference type="EMBL" id="KAJ1975243.1"/>
    </source>
</evidence>
<evidence type="ECO:0000259" key="9">
    <source>
        <dbReference type="SMART" id="SM01268"/>
    </source>
</evidence>
<evidence type="ECO:0000256" key="6">
    <source>
        <dbReference type="ARBA" id="ARBA00023242"/>
    </source>
</evidence>
<evidence type="ECO:0000256" key="1">
    <source>
        <dbReference type="ARBA" id="ARBA00004123"/>
    </source>
</evidence>
<evidence type="ECO:0000259" key="8">
    <source>
        <dbReference type="SMART" id="SM01267"/>
    </source>
</evidence>
<dbReference type="SMART" id="SM01267">
    <property type="entry name" value="LAG1_DNAbind"/>
    <property type="match status" value="1"/>
</dbReference>
<feature type="domain" description="Beta-trefoil DNA-binding" evidence="9">
    <location>
        <begin position="558"/>
        <end position="883"/>
    </location>
</feature>
<dbReference type="Gene3D" id="2.60.40.1450">
    <property type="entry name" value="LAG1, DNA binding domain"/>
    <property type="match status" value="1"/>
</dbReference>
<feature type="compositionally biased region" description="Polar residues" evidence="7">
    <location>
        <begin position="119"/>
        <end position="129"/>
    </location>
</feature>
<dbReference type="InterPro" id="IPR037095">
    <property type="entry name" value="RBP-J/Cbf11_DNA-bd_sf"/>
</dbReference>
<feature type="domain" description="RBP-J/Cbf11/Cbf12 DNA binding" evidence="8">
    <location>
        <begin position="403"/>
        <end position="557"/>
    </location>
</feature>
<organism evidence="10 11">
    <name type="scientific">Dimargaris verticillata</name>
    <dbReference type="NCBI Taxonomy" id="2761393"/>
    <lineage>
        <taxon>Eukaryota</taxon>
        <taxon>Fungi</taxon>
        <taxon>Fungi incertae sedis</taxon>
        <taxon>Zoopagomycota</taxon>
        <taxon>Kickxellomycotina</taxon>
        <taxon>Dimargaritomycetes</taxon>
        <taxon>Dimargaritales</taxon>
        <taxon>Dimargaritaceae</taxon>
        <taxon>Dimargaris</taxon>
    </lineage>
</organism>
<comment type="caution">
    <text evidence="10">The sequence shown here is derived from an EMBL/GenBank/DDBJ whole genome shotgun (WGS) entry which is preliminary data.</text>
</comment>
<dbReference type="SUPFAM" id="SSF49417">
    <property type="entry name" value="p53-like transcription factors"/>
    <property type="match status" value="1"/>
</dbReference>
<dbReference type="GO" id="GO:0001228">
    <property type="term" value="F:DNA-binding transcription activator activity, RNA polymerase II-specific"/>
    <property type="evidence" value="ECO:0007669"/>
    <property type="project" value="InterPro"/>
</dbReference>
<dbReference type="InterPro" id="IPR014756">
    <property type="entry name" value="Ig_E-set"/>
</dbReference>
<dbReference type="InterPro" id="IPR038007">
    <property type="entry name" value="RBP-Jkappa_IPT"/>
</dbReference>
<feature type="compositionally biased region" description="Gly residues" evidence="7">
    <location>
        <begin position="670"/>
        <end position="682"/>
    </location>
</feature>
<dbReference type="Proteomes" id="UP001151582">
    <property type="component" value="Unassembled WGS sequence"/>
</dbReference>
<feature type="compositionally biased region" description="Pro residues" evidence="7">
    <location>
        <begin position="641"/>
        <end position="653"/>
    </location>
</feature>
<feature type="compositionally biased region" description="Gly residues" evidence="7">
    <location>
        <begin position="1007"/>
        <end position="1022"/>
    </location>
</feature>
<dbReference type="Pfam" id="PF20144">
    <property type="entry name" value="TIG_SUH"/>
    <property type="match status" value="1"/>
</dbReference>
<dbReference type="FunFam" id="2.60.40.1450:FF:000003">
    <property type="entry name" value="Related to J kappa-recombination signal binding protein"/>
    <property type="match status" value="1"/>
</dbReference>
<name>A0A9W8B4D5_9FUNG</name>
<evidence type="ECO:0000256" key="3">
    <source>
        <dbReference type="ARBA" id="ARBA00023015"/>
    </source>
</evidence>
<dbReference type="Gene3D" id="2.80.10.50">
    <property type="match status" value="1"/>
</dbReference>
<comment type="similarity">
    <text evidence="2">Belongs to the Su(H) family.</text>
</comment>
<dbReference type="GO" id="GO:0000978">
    <property type="term" value="F:RNA polymerase II cis-regulatory region sequence-specific DNA binding"/>
    <property type="evidence" value="ECO:0007669"/>
    <property type="project" value="InterPro"/>
</dbReference>
<dbReference type="SUPFAM" id="SSF110217">
    <property type="entry name" value="DNA-binding protein LAG-1 (CSL)"/>
    <property type="match status" value="1"/>
</dbReference>
<dbReference type="GO" id="GO:0005634">
    <property type="term" value="C:nucleus"/>
    <property type="evidence" value="ECO:0007669"/>
    <property type="project" value="UniProtKB-SubCell"/>
</dbReference>
<proteinExistence type="inferred from homology"/>
<keyword evidence="4" id="KW-0238">DNA-binding</keyword>
<dbReference type="InterPro" id="IPR015350">
    <property type="entry name" value="Beta-trefoil_DNA-bd_dom"/>
</dbReference>
<feature type="region of interest" description="Disordered" evidence="7">
    <location>
        <begin position="637"/>
        <end position="686"/>
    </location>
</feature>
<dbReference type="Gene3D" id="2.60.40.10">
    <property type="entry name" value="Immunoglobulins"/>
    <property type="match status" value="1"/>
</dbReference>
<keyword evidence="6" id="KW-0539">Nucleus</keyword>
<evidence type="ECO:0000256" key="4">
    <source>
        <dbReference type="ARBA" id="ARBA00023125"/>
    </source>
</evidence>
<accession>A0A9W8B4D5</accession>
<comment type="subcellular location">
    <subcellularLocation>
        <location evidence="1">Nucleus</location>
    </subcellularLocation>
</comment>
<evidence type="ECO:0008006" key="12">
    <source>
        <dbReference type="Google" id="ProtNLM"/>
    </source>
</evidence>
<dbReference type="PANTHER" id="PTHR10665">
    <property type="entry name" value="RECOMBINING BINDING PROTEIN SUPPRESSOR OF HAIRLESS"/>
    <property type="match status" value="1"/>
</dbReference>
<dbReference type="InterPro" id="IPR008967">
    <property type="entry name" value="p53-like_TF_DNA-bd_sf"/>
</dbReference>
<dbReference type="InterPro" id="IPR015351">
    <property type="entry name" value="RBP-J/Cbf11/Cbf12_DNA-bd"/>
</dbReference>
<reference evidence="10" key="1">
    <citation type="submission" date="2022-07" db="EMBL/GenBank/DDBJ databases">
        <title>Phylogenomic reconstructions and comparative analyses of Kickxellomycotina fungi.</title>
        <authorList>
            <person name="Reynolds N.K."/>
            <person name="Stajich J.E."/>
            <person name="Barry K."/>
            <person name="Grigoriev I.V."/>
            <person name="Crous P."/>
            <person name="Smith M.E."/>
        </authorList>
    </citation>
    <scope>NUCLEOTIDE SEQUENCE</scope>
    <source>
        <strain evidence="10">RSA 567</strain>
    </source>
</reference>
<evidence type="ECO:0000256" key="5">
    <source>
        <dbReference type="ARBA" id="ARBA00023163"/>
    </source>
</evidence>
<dbReference type="InterPro" id="IPR013783">
    <property type="entry name" value="Ig-like_fold"/>
</dbReference>
<keyword evidence="5" id="KW-0804">Transcription</keyword>
<feature type="region of interest" description="Disordered" evidence="7">
    <location>
        <begin position="41"/>
        <end position="67"/>
    </location>
</feature>
<feature type="region of interest" description="Disordered" evidence="7">
    <location>
        <begin position="993"/>
        <end position="1027"/>
    </location>
</feature>
<sequence>MGHLDTTVSTEYPSAFDTPDGLGHDGGAQAMHIKKRRMTAPHLNPAGEGHDPTATHQPESDATSGLSSLTGTTLYATSNVSEAMIHAGLGAWSAGDHSPFLLANADHFAGPTHVDPAATSLTPGATTDYSGMDGRLGLPSAPPPTAPASFASSVEGLAFSPGSDPPRPLPPRVNRVLSHRSPLRGSRLSSKKPRSLSLAFVKTQGPDGGAGGDLHTQSPGPTTPAMFSPSFLDALNTPTAPDSPMLFNFSSPGVEHNPLIHSSDLGLPEGLHSPAHMPPGFGQHLDPATMDPASLSMGHHNGAPMPYAAMPTLRNRMGSLNQFANPYPTSPLSPHTPVGDGGMMSNLMSMTMQSFGPPPPGPSPHPHLIHPMVPLSRDISLSQCQPSSSGFVPSFRPEEDEKCIVIMTPKVAQKSYGSEKRFLCPPPTVLLLGANWLMSPYHVQPSGSTLRELLKHMGPMVQVSIPEEGAVPQPPTLDWMGEDLGLPYTDQPRTATVTGRSVSKNLYINEADEKRKRVKVQVKLQTPHNESIGSFLSKPIKVISKPSKKRQSLKNIELCIHHGTTISLFNRLRSQTVSTKYLGVQNSIASGGPCPDWSKANDIPTTRDQTSFVARTNTWDPFIIWIVDQNQPYPDMDSYPNLPPAPGYPPPPAMAIHPRRPPELPDAEGGSPGTSAGNGDGDGNAASGCPPIPIHYNQTVVLQCLSTGMVSPVMIIRKAEKGSLVSGGNYANELGKEYLGDPVSQLHKVAFELKQTITQPHNFPNGDRGSYLACLGDAVGTHASPDGKKLSPHLATPPNSTDGEISPTASTTQMLGGVGQPFDGFGYGNPGLPPASMGVMPAPVKPASAKSFKRGSMSRSASHQEHAANSAAWVEDANDSAIWTIVSTEFSQYTFKTNVTTPATSSTAGPPSAGQSAYDMAPLTPGGTATVLHPHSHPGAVAAGGGLLCNNNAALTPSHGTMDPKTMHSPYAASFNGGMAMGIPTVTQIIVSDGSQSHHSPPHSVGDGSGNGTDGTAAGGGHASMQSTRPVVTVVGDSFTPHMSVWFGNQPSTHTEFRSPQVLLCFGPVASDFGMSMEAARGMSLPIMITAGNGHGGDKDKLATFSTGHNFTL</sequence>
<evidence type="ECO:0000313" key="11">
    <source>
        <dbReference type="Proteomes" id="UP001151582"/>
    </source>
</evidence>
<evidence type="ECO:0000256" key="2">
    <source>
        <dbReference type="ARBA" id="ARBA00009704"/>
    </source>
</evidence>